<dbReference type="Proteomes" id="UP000316621">
    <property type="component" value="Chromosome 4"/>
</dbReference>
<reference evidence="5 6" key="1">
    <citation type="journal article" date="2018" name="Science">
        <title>The opium poppy genome and morphinan production.</title>
        <authorList>
            <person name="Guo L."/>
            <person name="Winzer T."/>
            <person name="Yang X."/>
            <person name="Li Y."/>
            <person name="Ning Z."/>
            <person name="He Z."/>
            <person name="Teodor R."/>
            <person name="Lu Y."/>
            <person name="Bowser T.A."/>
            <person name="Graham I.A."/>
            <person name="Ye K."/>
        </authorList>
    </citation>
    <scope>NUCLEOTIDE SEQUENCE [LARGE SCALE GENOMIC DNA]</scope>
    <source>
        <strain evidence="6">cv. HN1</strain>
        <tissue evidence="5">Leaves</tissue>
    </source>
</reference>
<dbReference type="InterPro" id="IPR011990">
    <property type="entry name" value="TPR-like_helical_dom_sf"/>
</dbReference>
<feature type="repeat" description="PPR" evidence="2">
    <location>
        <begin position="227"/>
        <end position="261"/>
    </location>
</feature>
<dbReference type="EMBL" id="CM010718">
    <property type="protein sequence ID" value="RZC58819.1"/>
    <property type="molecule type" value="Genomic_DNA"/>
</dbReference>
<dbReference type="Pfam" id="PF13041">
    <property type="entry name" value="PPR_2"/>
    <property type="match status" value="2"/>
</dbReference>
<feature type="transmembrane region" description="Helical" evidence="4">
    <location>
        <begin position="12"/>
        <end position="35"/>
    </location>
</feature>
<feature type="repeat" description="PPR" evidence="2">
    <location>
        <begin position="571"/>
        <end position="605"/>
    </location>
</feature>
<organism evidence="5 6">
    <name type="scientific">Papaver somniferum</name>
    <name type="common">Opium poppy</name>
    <dbReference type="NCBI Taxonomy" id="3469"/>
    <lineage>
        <taxon>Eukaryota</taxon>
        <taxon>Viridiplantae</taxon>
        <taxon>Streptophyta</taxon>
        <taxon>Embryophyta</taxon>
        <taxon>Tracheophyta</taxon>
        <taxon>Spermatophyta</taxon>
        <taxon>Magnoliopsida</taxon>
        <taxon>Ranunculales</taxon>
        <taxon>Papaveraceae</taxon>
        <taxon>Papaveroideae</taxon>
        <taxon>Papaver</taxon>
    </lineage>
</organism>
<keyword evidence="4" id="KW-0472">Membrane</keyword>
<evidence type="ECO:0000313" key="5">
    <source>
        <dbReference type="EMBL" id="RZC58819.1"/>
    </source>
</evidence>
<dbReference type="InterPro" id="IPR002885">
    <property type="entry name" value="PPR_rpt"/>
</dbReference>
<dbReference type="InterPro" id="IPR053343">
    <property type="entry name" value="PSII_mRNA-binding_protein"/>
</dbReference>
<dbReference type="STRING" id="3469.A0A4Y7JGD9"/>
<feature type="repeat" description="PPR" evidence="2">
    <location>
        <begin position="466"/>
        <end position="500"/>
    </location>
</feature>
<feature type="repeat" description="PPR" evidence="2">
    <location>
        <begin position="389"/>
        <end position="423"/>
    </location>
</feature>
<proteinExistence type="predicted"/>
<dbReference type="SUPFAM" id="SSF48452">
    <property type="entry name" value="TPR-like"/>
    <property type="match status" value="1"/>
</dbReference>
<dbReference type="Gramene" id="RZC58819">
    <property type="protein sequence ID" value="RZC58819"/>
    <property type="gene ID" value="C5167_006115"/>
</dbReference>
<keyword evidence="4" id="KW-1133">Transmembrane helix</keyword>
<protein>
    <submittedName>
        <fullName evidence="5">Uncharacterized protein</fullName>
    </submittedName>
</protein>
<dbReference type="Pfam" id="PF01535">
    <property type="entry name" value="PPR"/>
    <property type="match status" value="2"/>
</dbReference>
<name>A0A4Y7JGD9_PAPSO</name>
<feature type="repeat" description="PPR" evidence="2">
    <location>
        <begin position="501"/>
        <end position="535"/>
    </location>
</feature>
<evidence type="ECO:0000256" key="2">
    <source>
        <dbReference type="PROSITE-ProRule" id="PRU00708"/>
    </source>
</evidence>
<dbReference type="PANTHER" id="PTHR47940:SF1">
    <property type="entry name" value="PROTEIN LOW PHOTOSYNTHETIC EFFICIENCY 1, CHLOROPLASTIC"/>
    <property type="match status" value="1"/>
</dbReference>
<keyword evidence="1" id="KW-0677">Repeat</keyword>
<evidence type="ECO:0000256" key="4">
    <source>
        <dbReference type="SAM" id="Phobius"/>
    </source>
</evidence>
<gene>
    <name evidence="5" type="ORF">C5167_006115</name>
</gene>
<evidence type="ECO:0000313" key="6">
    <source>
        <dbReference type="Proteomes" id="UP000316621"/>
    </source>
</evidence>
<accession>A0A4Y7JGD9</accession>
<feature type="repeat" description="PPR" evidence="2">
    <location>
        <begin position="192"/>
        <end position="226"/>
    </location>
</feature>
<dbReference type="Pfam" id="PF13812">
    <property type="entry name" value="PPR_3"/>
    <property type="match status" value="1"/>
</dbReference>
<keyword evidence="6" id="KW-1185">Reference proteome</keyword>
<dbReference type="PROSITE" id="PS51375">
    <property type="entry name" value="PPR"/>
    <property type="match status" value="7"/>
</dbReference>
<dbReference type="NCBIfam" id="TIGR00756">
    <property type="entry name" value="PPR"/>
    <property type="match status" value="6"/>
</dbReference>
<evidence type="ECO:0000256" key="3">
    <source>
        <dbReference type="SAM" id="MobiDB-lite"/>
    </source>
</evidence>
<dbReference type="OMA" id="LQVWKHM"/>
<feature type="compositionally biased region" description="Basic and acidic residues" evidence="3">
    <location>
        <begin position="98"/>
        <end position="117"/>
    </location>
</feature>
<dbReference type="PANTHER" id="PTHR47940">
    <property type="entry name" value="OS12G0283900 PROTEIN"/>
    <property type="match status" value="1"/>
</dbReference>
<evidence type="ECO:0000256" key="1">
    <source>
        <dbReference type="ARBA" id="ARBA00022737"/>
    </source>
</evidence>
<dbReference type="Gene3D" id="1.25.40.10">
    <property type="entry name" value="Tetratricopeptide repeat domain"/>
    <property type="match status" value="3"/>
</dbReference>
<keyword evidence="4" id="KW-0812">Transmembrane</keyword>
<feature type="repeat" description="PPR" evidence="2">
    <location>
        <begin position="536"/>
        <end position="570"/>
    </location>
</feature>
<sequence>MMVVEVSLEVVVVAALEMVVLVVAEVVTMMVMVGGRQRNQVLLLKAVSVNGSVGEINRALALEKEAIGSDKDSADEVILSDGIDVVKEIPFDGSNEPTDNKEYVGKEKEDNSELGEEKSKKVDVRALGLSLEFAKTADEVEVVLKDFADLPLNVYSSMLRGLGVDKKVDTVMAVYEWLKRKKIETDGTIYPNLYIYNSLLGALKQSHEFGLMEMVVKDMEDEGVIPNIVTYNILMAIHLEKGRSKEALNVLQVMQNTGLRPTPVTYSTALLAYRRMEDGNGALKFFVEVKERYQNGEIGKDTDDNWDSEIIKLENFIVRICYQVMRRWLVKGVHLTKDVMDLLTSMDGAGLKPGRVDHEKLVWACTQEGHYVVARELYNRIREGGTGISLSVCNHVIWLLGKAKKWWAALEVYEDLLDKGPKPNNLSNELVISHFNILLTAARKRGIWRWGVRLLNKMEEKGLKVGSREWNAVLVACSKAAETSAAVQIFHRMVENGEKPTILSYGALLSALEKGKLYEEAIQVWDHMIKVGIQPNLYAYTIIASVYIGQGKSDTVESVMREMVKSGIEPTVVTFNAIISGCARNGMGSTAFDWFHRMKIWNIPPNEITYEMLIEALAIDAKPRLAYELYLRALSEELILSSKAYDAVLESATNYGATIDIANLGPRPPEKKKHVKNRKHLSEFCNLADLPRRSKPFEKEELQHPQLQGDQE</sequence>
<dbReference type="AlphaFoldDB" id="A0A4Y7JGD9"/>
<feature type="region of interest" description="Disordered" evidence="3">
    <location>
        <begin position="91"/>
        <end position="117"/>
    </location>
</feature>